<name>A0A815WWN2_ADIRI</name>
<proteinExistence type="predicted"/>
<dbReference type="Proteomes" id="UP000663852">
    <property type="component" value="Unassembled WGS sequence"/>
</dbReference>
<organism evidence="1 2">
    <name type="scientific">Adineta ricciae</name>
    <name type="common">Rotifer</name>
    <dbReference type="NCBI Taxonomy" id="249248"/>
    <lineage>
        <taxon>Eukaryota</taxon>
        <taxon>Metazoa</taxon>
        <taxon>Spiralia</taxon>
        <taxon>Gnathifera</taxon>
        <taxon>Rotifera</taxon>
        <taxon>Eurotatoria</taxon>
        <taxon>Bdelloidea</taxon>
        <taxon>Adinetida</taxon>
        <taxon>Adinetidae</taxon>
        <taxon>Adineta</taxon>
    </lineage>
</organism>
<accession>A0A815WWN2</accession>
<feature type="non-terminal residue" evidence="1">
    <location>
        <position position="1"/>
    </location>
</feature>
<reference evidence="1" key="1">
    <citation type="submission" date="2021-02" db="EMBL/GenBank/DDBJ databases">
        <authorList>
            <person name="Nowell W R."/>
        </authorList>
    </citation>
    <scope>NUCLEOTIDE SEQUENCE</scope>
</reference>
<gene>
    <name evidence="1" type="ORF">EDS130_LOCUS45912</name>
</gene>
<dbReference type="OrthoDB" id="10063988at2759"/>
<sequence length="183" mass="20397">VGIPQTFIIPTIDADNDQVRCRFANDSEECASVCHPGSLPNGTIMTSNCTFSINGSNVADWYAVAIVIKNFINSAATSPLSSIHIQFLINLQNQSSCPDRPRLTGPLHHSDQCSAVKVSQTITAVEAEIHRLDSSIQEKQELYKRHLLDDDQFKQMGWDLASRLCLQIDLEELKAERDRRASQ</sequence>
<protein>
    <submittedName>
        <fullName evidence="1">Uncharacterized protein</fullName>
    </submittedName>
</protein>
<evidence type="ECO:0000313" key="2">
    <source>
        <dbReference type="Proteomes" id="UP000663852"/>
    </source>
</evidence>
<evidence type="ECO:0000313" key="1">
    <source>
        <dbReference type="EMBL" id="CAF1549671.1"/>
    </source>
</evidence>
<dbReference type="AlphaFoldDB" id="A0A815WWN2"/>
<dbReference type="EMBL" id="CAJNOJ010001349">
    <property type="protein sequence ID" value="CAF1549671.1"/>
    <property type="molecule type" value="Genomic_DNA"/>
</dbReference>
<comment type="caution">
    <text evidence="1">The sequence shown here is derived from an EMBL/GenBank/DDBJ whole genome shotgun (WGS) entry which is preliminary data.</text>
</comment>